<reference evidence="1 2" key="1">
    <citation type="submission" date="2019-08" db="EMBL/GenBank/DDBJ databases">
        <title>Complete genome sequence of Candidatus Uab amorphum.</title>
        <authorList>
            <person name="Shiratori T."/>
            <person name="Suzuki S."/>
            <person name="Kakizawa Y."/>
            <person name="Ishida K."/>
        </authorList>
    </citation>
    <scope>NUCLEOTIDE SEQUENCE [LARGE SCALE GENOMIC DNA]</scope>
    <source>
        <strain evidence="1 2">SRT547</strain>
    </source>
</reference>
<proteinExistence type="predicted"/>
<dbReference type="EMBL" id="AP019860">
    <property type="protein sequence ID" value="BBM85812.1"/>
    <property type="molecule type" value="Genomic_DNA"/>
</dbReference>
<dbReference type="KEGG" id="uam:UABAM_04190"/>
<dbReference type="SUPFAM" id="SSF52540">
    <property type="entry name" value="P-loop containing nucleoside triphosphate hydrolases"/>
    <property type="match status" value="1"/>
</dbReference>
<protein>
    <submittedName>
        <fullName evidence="1">Uncharacterized protein</fullName>
    </submittedName>
</protein>
<evidence type="ECO:0000313" key="1">
    <source>
        <dbReference type="EMBL" id="BBM85812.1"/>
    </source>
</evidence>
<dbReference type="Proteomes" id="UP000326354">
    <property type="component" value="Chromosome"/>
</dbReference>
<dbReference type="InterPro" id="IPR027417">
    <property type="entry name" value="P-loop_NTPase"/>
</dbReference>
<gene>
    <name evidence="1" type="ORF">UABAM_04190</name>
</gene>
<dbReference type="OrthoDB" id="7701037at2"/>
<accession>A0A5S9F604</accession>
<organism evidence="1 2">
    <name type="scientific">Uabimicrobium amorphum</name>
    <dbReference type="NCBI Taxonomy" id="2596890"/>
    <lineage>
        <taxon>Bacteria</taxon>
        <taxon>Pseudomonadati</taxon>
        <taxon>Planctomycetota</taxon>
        <taxon>Candidatus Uabimicrobiia</taxon>
        <taxon>Candidatus Uabimicrobiales</taxon>
        <taxon>Candidatus Uabimicrobiaceae</taxon>
        <taxon>Candidatus Uabimicrobium</taxon>
    </lineage>
</organism>
<dbReference type="Gene3D" id="3.40.50.300">
    <property type="entry name" value="P-loop containing nucleotide triphosphate hydrolases"/>
    <property type="match status" value="1"/>
</dbReference>
<sequence>MSQIIIPHEHCLHSFFCEVALRKRVVCFAGLPGVGKTLFLQQMVLFAQQAGRKVHLLQWDVARNAFETPQNMKLYPEVAGVTHPMIRKATGLWSRVAVREWWERYTAPHMLLVEMPLVGNRFIELVQHLEDQSENILQNEECLFILPVPTKKVRETIEDIRAKTTANPRHEREAHDANPEVLRSLWRELFYLALHLKIIDEMPPYDTAYDPNIYQKTFEYLLRHRRVKTIEIDTIFPQECSAYDVTGIESEPMASSQVVRDIVSTIQKNYTEEQLHFHVEKWYEV</sequence>
<dbReference type="AlphaFoldDB" id="A0A5S9F604"/>
<name>A0A5S9F604_UABAM</name>
<dbReference type="RefSeq" id="WP_151969902.1">
    <property type="nucleotide sequence ID" value="NZ_AP019860.1"/>
</dbReference>
<keyword evidence="2" id="KW-1185">Reference proteome</keyword>
<evidence type="ECO:0000313" key="2">
    <source>
        <dbReference type="Proteomes" id="UP000326354"/>
    </source>
</evidence>